<name>A0A485KNJ3_9STRA</name>
<reference evidence="3 4" key="1">
    <citation type="submission" date="2019-03" db="EMBL/GenBank/DDBJ databases">
        <authorList>
            <person name="Gaulin E."/>
            <person name="Dumas B."/>
        </authorList>
    </citation>
    <scope>NUCLEOTIDE SEQUENCE [LARGE SCALE GENOMIC DNA]</scope>
    <source>
        <strain evidence="3">CBS 568.67</strain>
    </source>
</reference>
<feature type="region of interest" description="Disordered" evidence="1">
    <location>
        <begin position="89"/>
        <end position="159"/>
    </location>
</feature>
<dbReference type="AlphaFoldDB" id="A0A485KNJ3"/>
<dbReference type="EMBL" id="VJMH01005156">
    <property type="protein sequence ID" value="KAF0699766.1"/>
    <property type="molecule type" value="Genomic_DNA"/>
</dbReference>
<feature type="region of interest" description="Disordered" evidence="1">
    <location>
        <begin position="267"/>
        <end position="292"/>
    </location>
</feature>
<evidence type="ECO:0000313" key="4">
    <source>
        <dbReference type="Proteomes" id="UP000332933"/>
    </source>
</evidence>
<feature type="region of interest" description="Disordered" evidence="1">
    <location>
        <begin position="640"/>
        <end position="661"/>
    </location>
</feature>
<dbReference type="SUPFAM" id="SSF47473">
    <property type="entry name" value="EF-hand"/>
    <property type="match status" value="1"/>
</dbReference>
<dbReference type="Gene3D" id="1.10.238.10">
    <property type="entry name" value="EF-hand"/>
    <property type="match status" value="1"/>
</dbReference>
<feature type="compositionally biased region" description="Basic and acidic residues" evidence="1">
    <location>
        <begin position="145"/>
        <end position="159"/>
    </location>
</feature>
<accession>A0A485KNJ3</accession>
<evidence type="ECO:0000256" key="1">
    <source>
        <dbReference type="SAM" id="MobiDB-lite"/>
    </source>
</evidence>
<organism evidence="3 4">
    <name type="scientific">Aphanomyces stellatus</name>
    <dbReference type="NCBI Taxonomy" id="120398"/>
    <lineage>
        <taxon>Eukaryota</taxon>
        <taxon>Sar</taxon>
        <taxon>Stramenopiles</taxon>
        <taxon>Oomycota</taxon>
        <taxon>Saprolegniomycetes</taxon>
        <taxon>Saprolegniales</taxon>
        <taxon>Verrucalvaceae</taxon>
        <taxon>Aphanomyces</taxon>
    </lineage>
</organism>
<evidence type="ECO:0000313" key="3">
    <source>
        <dbReference type="EMBL" id="VFT86572.1"/>
    </source>
</evidence>
<dbReference type="OrthoDB" id="63447at2759"/>
<gene>
    <name evidence="3" type="primary">Aste57867_9693</name>
    <name evidence="2" type="ORF">As57867_009655</name>
    <name evidence="3" type="ORF">ASTE57867_9693</name>
</gene>
<sequence length="729" mass="81770">MSWDPEVQRCFKCLADQFDADDVYAEFQAEDSDGNGVLKLRDFIHALSVLLGEGKDVDVHAVADAFAAAKKHVNYTKFCHGLQEFTEERAKASKDETSPDDQRPTVRRQLKHKAAASGGTTGGDSTDRNSSDDHHSRVRPRKAKSKQDPDSDVTKRTIRVDHRLEKHRVLKTAIRHKILLGVKKSTSHKEGFDGIRDTLLREDDGGDGTLDEHVFVESLLTNMKSPLTKKEMAYLTLNLRNKRHPSCINYEQIGHFLCVDSEEEASTSGDEATNHPLEEGAGGRNLSPSKRLELDQPHLGSDILSVERDLKTFLNQRVPRSLDGQRNMSCCHIPRSIFTGAEKFLEACEVYDPLEVGALPEDGYEKALNYCGMAITHAQLRSVLTKFPRDAQGLISYIAFLERYDQHYANVKHRKQMKVILQRLATDPERDASIHLTHFRRQLEKVDGRVTGALTGILSKKDFTACLTNHSSLKWPKQDVEACVALFIEPSKVPRSKDARVVQYNEFLRLVEDCTSTTALVDIPCQCAENLSNLSNMEGLRRRLHDFLHDQSRGVGTRGRDIALHAFESADKMRSPTSATSGYLNERDFFTVLRSVGAGISPAEKQLILHSLAQAGYVTPQGIHYTSFLRQFEAATTRTLSPRHVDTSSHYSPRKATSSSSSGHFMDNICVGTYLAEYATCDERRNFELIMDTFKSLHAENVKDRSAGSTNELVYQLGPVLKVSLQFFT</sequence>
<feature type="compositionally biased region" description="Polar residues" evidence="1">
    <location>
        <begin position="648"/>
        <end position="661"/>
    </location>
</feature>
<reference evidence="2" key="2">
    <citation type="submission" date="2019-06" db="EMBL/GenBank/DDBJ databases">
        <title>Genomics analysis of Aphanomyces spp. identifies a new class of oomycete effector associated with host adaptation.</title>
        <authorList>
            <person name="Gaulin E."/>
        </authorList>
    </citation>
    <scope>NUCLEOTIDE SEQUENCE</scope>
    <source>
        <strain evidence="2">CBS 578.67</strain>
    </source>
</reference>
<feature type="compositionally biased region" description="Basic and acidic residues" evidence="1">
    <location>
        <begin position="125"/>
        <end position="135"/>
    </location>
</feature>
<feature type="compositionally biased region" description="Basic and acidic residues" evidence="1">
    <location>
        <begin position="89"/>
        <end position="104"/>
    </location>
</feature>
<dbReference type="Proteomes" id="UP000332933">
    <property type="component" value="Unassembled WGS sequence"/>
</dbReference>
<evidence type="ECO:0000313" key="2">
    <source>
        <dbReference type="EMBL" id="KAF0699766.1"/>
    </source>
</evidence>
<dbReference type="EMBL" id="CAADRA010005177">
    <property type="protein sequence ID" value="VFT86572.1"/>
    <property type="molecule type" value="Genomic_DNA"/>
</dbReference>
<protein>
    <submittedName>
        <fullName evidence="3">Aste57867_9693 protein</fullName>
    </submittedName>
</protein>
<proteinExistence type="predicted"/>
<feature type="compositionally biased region" description="Basic residues" evidence="1">
    <location>
        <begin position="105"/>
        <end position="114"/>
    </location>
</feature>
<dbReference type="InterPro" id="IPR011992">
    <property type="entry name" value="EF-hand-dom_pair"/>
</dbReference>
<keyword evidence="4" id="KW-1185">Reference proteome</keyword>